<dbReference type="InterPro" id="IPR029038">
    <property type="entry name" value="MetRS_Zn"/>
</dbReference>
<sequence length="576" mass="63409">MDTTEGSMTRILITSALPYINGVKHLGNIAGSLLPADIHARFCRQLGHEVLFLCGTDEHGTPAELAAQAAGLDVAAYCTRQHAVQADIYRRFGFAFDHFSRSSGLANRALTQDLFRRLDAAGLIVERTVRQAWSATDRRFLPDRYIVGTCPHCGSINARGDQCEDCTRVLDPDDLITPRSVLSGATDIVFRETRHLFLRQSALEAPLRAWIEARHDWPLLVRSIALKWLDEGLRDRCITRDLSWGVPVPRPGFEDKVFYVWFDAPIGYIAAAVEWAAAAPGRDWRAWWEGGDAVRYVQFLAKDNVPFHTIGFPATVIGSGLPLKRPDHIKGFNWLTHAGGKFSTSARRGIFADTALALLPADTWRWWLAANAPENADVDFTAARFCDGVDKDLADTFGNLVNRCLAFAAARFDATVPVGGEPGARERRLAQDLETCLRRLRERHEALSFRQAADGVRAIWWLANGYLAETAPWSTIRTDPARAAVAVRTGINLVHTAAVAAWPFIPHAAALVLQDLGEGDNTPAWVTDGEQALSALPPGRRFRVPPPLFPRIDVQTRVALEAAGAGLRPGVAARPD</sequence>
<evidence type="ECO:0000256" key="8">
    <source>
        <dbReference type="ARBA" id="ARBA00022840"/>
    </source>
</evidence>
<evidence type="ECO:0000256" key="9">
    <source>
        <dbReference type="ARBA" id="ARBA00022917"/>
    </source>
</evidence>
<dbReference type="InterPro" id="IPR015413">
    <property type="entry name" value="Methionyl/Leucyl_tRNA_Synth"/>
</dbReference>
<keyword evidence="12" id="KW-0479">Metal-binding</keyword>
<dbReference type="GO" id="GO:0005524">
    <property type="term" value="F:ATP binding"/>
    <property type="evidence" value="ECO:0007669"/>
    <property type="project" value="UniProtKB-UniRule"/>
</dbReference>
<dbReference type="Gene3D" id="3.40.50.620">
    <property type="entry name" value="HUPs"/>
    <property type="match status" value="1"/>
</dbReference>
<name>A0A5C8PMH7_9HYPH</name>
<feature type="binding site" evidence="12">
    <location>
        <position position="153"/>
    </location>
    <ligand>
        <name>Zn(2+)</name>
        <dbReference type="ChEBI" id="CHEBI:29105"/>
    </ligand>
</feature>
<dbReference type="SUPFAM" id="SSF57770">
    <property type="entry name" value="Methionyl-tRNA synthetase (MetRS), Zn-domain"/>
    <property type="match status" value="1"/>
</dbReference>
<dbReference type="InterPro" id="IPR009080">
    <property type="entry name" value="tRNAsynth_Ia_anticodon-bd"/>
</dbReference>
<dbReference type="OrthoDB" id="9810191at2"/>
<keyword evidence="5 12" id="KW-0436">Ligase</keyword>
<feature type="binding site" evidence="12">
    <location>
        <position position="166"/>
    </location>
    <ligand>
        <name>Zn(2+)</name>
        <dbReference type="ChEBI" id="CHEBI:29105"/>
    </ligand>
</feature>
<dbReference type="InterPro" id="IPR041872">
    <property type="entry name" value="Anticodon_Met"/>
</dbReference>
<dbReference type="PANTHER" id="PTHR45765:SF1">
    <property type="entry name" value="METHIONINE--TRNA LIGASE, CYTOPLASMIC"/>
    <property type="match status" value="1"/>
</dbReference>
<dbReference type="GO" id="GO:0005829">
    <property type="term" value="C:cytosol"/>
    <property type="evidence" value="ECO:0007669"/>
    <property type="project" value="TreeGrafter"/>
</dbReference>
<comment type="similarity">
    <text evidence="3 12">Belongs to the class-I aminoacyl-tRNA synthetase family. MetG type 1 subfamily.</text>
</comment>
<dbReference type="GO" id="GO:0046872">
    <property type="term" value="F:metal ion binding"/>
    <property type="evidence" value="ECO:0007669"/>
    <property type="project" value="UniProtKB-KW"/>
</dbReference>
<keyword evidence="6 12" id="KW-0547">Nucleotide-binding</keyword>
<evidence type="ECO:0000259" key="14">
    <source>
        <dbReference type="Pfam" id="PF19303"/>
    </source>
</evidence>
<proteinExistence type="inferred from homology"/>
<evidence type="ECO:0000256" key="3">
    <source>
        <dbReference type="ARBA" id="ARBA00008258"/>
    </source>
</evidence>
<evidence type="ECO:0000256" key="5">
    <source>
        <dbReference type="ARBA" id="ARBA00022598"/>
    </source>
</evidence>
<protein>
    <recommendedName>
        <fullName evidence="12">Methionine--tRNA ligase</fullName>
        <ecNumber evidence="12">6.1.1.10</ecNumber>
    </recommendedName>
    <alternativeName>
        <fullName evidence="12">Methionyl-tRNA synthetase</fullName>
        <shortName evidence="12">MetRS</shortName>
    </alternativeName>
</protein>
<dbReference type="Gene3D" id="2.20.28.20">
    <property type="entry name" value="Methionyl-tRNA synthetase, Zn-domain"/>
    <property type="match status" value="1"/>
</dbReference>
<dbReference type="AlphaFoldDB" id="A0A5C8PMH7"/>
<keyword evidence="10 12" id="KW-0030">Aminoacyl-tRNA synthetase</keyword>
<dbReference type="PRINTS" id="PR01041">
    <property type="entry name" value="TRNASYNTHMET"/>
</dbReference>
<dbReference type="EC" id="6.1.1.10" evidence="12"/>
<keyword evidence="4 12" id="KW-0963">Cytoplasm</keyword>
<evidence type="ECO:0000256" key="7">
    <source>
        <dbReference type="ARBA" id="ARBA00022833"/>
    </source>
</evidence>
<feature type="binding site" evidence="12">
    <location>
        <position position="150"/>
    </location>
    <ligand>
        <name>Zn(2+)</name>
        <dbReference type="ChEBI" id="CHEBI:29105"/>
    </ligand>
</feature>
<keyword evidence="8 12" id="KW-0067">ATP-binding</keyword>
<feature type="binding site" evidence="12">
    <location>
        <position position="344"/>
    </location>
    <ligand>
        <name>ATP</name>
        <dbReference type="ChEBI" id="CHEBI:30616"/>
    </ligand>
</feature>
<comment type="caution">
    <text evidence="15">The sequence shown here is derived from an EMBL/GenBank/DDBJ whole genome shotgun (WGS) entry which is preliminary data.</text>
</comment>
<dbReference type="PANTHER" id="PTHR45765">
    <property type="entry name" value="METHIONINE--TRNA LIGASE"/>
    <property type="match status" value="1"/>
</dbReference>
<dbReference type="SUPFAM" id="SSF52374">
    <property type="entry name" value="Nucleotidylyl transferase"/>
    <property type="match status" value="1"/>
</dbReference>
<dbReference type="Pfam" id="PF19303">
    <property type="entry name" value="Anticodon_3"/>
    <property type="match status" value="1"/>
</dbReference>
<dbReference type="HAMAP" id="MF_00098">
    <property type="entry name" value="Met_tRNA_synth_type1"/>
    <property type="match status" value="1"/>
</dbReference>
<evidence type="ECO:0000256" key="4">
    <source>
        <dbReference type="ARBA" id="ARBA00022490"/>
    </source>
</evidence>
<dbReference type="InterPro" id="IPR033911">
    <property type="entry name" value="MetRS_core"/>
</dbReference>
<dbReference type="InterPro" id="IPR014729">
    <property type="entry name" value="Rossmann-like_a/b/a_fold"/>
</dbReference>
<evidence type="ECO:0000256" key="11">
    <source>
        <dbReference type="ARBA" id="ARBA00047364"/>
    </source>
</evidence>
<evidence type="ECO:0000256" key="6">
    <source>
        <dbReference type="ARBA" id="ARBA00022741"/>
    </source>
</evidence>
<dbReference type="NCBIfam" id="TIGR00398">
    <property type="entry name" value="metG"/>
    <property type="match status" value="1"/>
</dbReference>
<dbReference type="Gene3D" id="1.10.730.10">
    <property type="entry name" value="Isoleucyl-tRNA Synthetase, Domain 1"/>
    <property type="match status" value="1"/>
</dbReference>
<evidence type="ECO:0000259" key="13">
    <source>
        <dbReference type="Pfam" id="PF09334"/>
    </source>
</evidence>
<evidence type="ECO:0000256" key="1">
    <source>
        <dbReference type="ARBA" id="ARBA00003314"/>
    </source>
</evidence>
<feature type="domain" description="Methionyl/Leucyl tRNA synthetase" evidence="13">
    <location>
        <begin position="11"/>
        <end position="405"/>
    </location>
</feature>
<comment type="subunit">
    <text evidence="12">Monomer.</text>
</comment>
<dbReference type="SUPFAM" id="SSF47323">
    <property type="entry name" value="Anticodon-binding domain of a subclass of class I aminoacyl-tRNA synthetases"/>
    <property type="match status" value="1"/>
</dbReference>
<dbReference type="CDD" id="cd00814">
    <property type="entry name" value="MetRS_core"/>
    <property type="match status" value="1"/>
</dbReference>
<reference evidence="15 16" key="1">
    <citation type="submission" date="2019-06" db="EMBL/GenBank/DDBJ databases">
        <title>New taxonomy in bacterial strain CC-CFT640, isolated from vineyard.</title>
        <authorList>
            <person name="Lin S.-Y."/>
            <person name="Tsai C.-F."/>
            <person name="Young C.-C."/>
        </authorList>
    </citation>
    <scope>NUCLEOTIDE SEQUENCE [LARGE SCALE GENOMIC DNA]</scope>
    <source>
        <strain evidence="15 16">CC-CFT640</strain>
    </source>
</reference>
<feature type="domain" description="Methionyl-tRNA synthetase anticodon-binding" evidence="14">
    <location>
        <begin position="416"/>
        <end position="562"/>
    </location>
</feature>
<dbReference type="FunFam" id="2.20.28.20:FF:000001">
    <property type="entry name" value="Methionine--tRNA ligase"/>
    <property type="match status" value="1"/>
</dbReference>
<comment type="subcellular location">
    <subcellularLocation>
        <location evidence="2 12">Cytoplasm</location>
    </subcellularLocation>
</comment>
<keyword evidence="16" id="KW-1185">Reference proteome</keyword>
<dbReference type="GO" id="GO:0006431">
    <property type="term" value="P:methionyl-tRNA aminoacylation"/>
    <property type="evidence" value="ECO:0007669"/>
    <property type="project" value="UniProtKB-UniRule"/>
</dbReference>
<feature type="binding site" evidence="12">
    <location>
        <position position="163"/>
    </location>
    <ligand>
        <name>Zn(2+)</name>
        <dbReference type="ChEBI" id="CHEBI:29105"/>
    </ligand>
</feature>
<evidence type="ECO:0000256" key="12">
    <source>
        <dbReference type="HAMAP-Rule" id="MF_00098"/>
    </source>
</evidence>
<dbReference type="InterPro" id="IPR023458">
    <property type="entry name" value="Met-tRNA_ligase_1"/>
</dbReference>
<evidence type="ECO:0000256" key="2">
    <source>
        <dbReference type="ARBA" id="ARBA00004496"/>
    </source>
</evidence>
<evidence type="ECO:0000256" key="10">
    <source>
        <dbReference type="ARBA" id="ARBA00023146"/>
    </source>
</evidence>
<comment type="cofactor">
    <cofactor evidence="12">
        <name>Zn(2+)</name>
        <dbReference type="ChEBI" id="CHEBI:29105"/>
    </cofactor>
    <text evidence="12">Binds 1 zinc ion per subunit.</text>
</comment>
<accession>A0A5C8PMH7</accession>
<dbReference type="Proteomes" id="UP000321638">
    <property type="component" value="Unassembled WGS sequence"/>
</dbReference>
<feature type="short sequence motif" description="'KMSKS' region" evidence="12">
    <location>
        <begin position="341"/>
        <end position="345"/>
    </location>
</feature>
<dbReference type="GO" id="GO:0004825">
    <property type="term" value="F:methionine-tRNA ligase activity"/>
    <property type="evidence" value="ECO:0007669"/>
    <property type="project" value="UniProtKB-UniRule"/>
</dbReference>
<evidence type="ECO:0000313" key="15">
    <source>
        <dbReference type="EMBL" id="TXL74830.1"/>
    </source>
</evidence>
<evidence type="ECO:0000313" key="16">
    <source>
        <dbReference type="Proteomes" id="UP000321638"/>
    </source>
</evidence>
<comment type="catalytic activity">
    <reaction evidence="11 12">
        <text>tRNA(Met) + L-methionine + ATP = L-methionyl-tRNA(Met) + AMP + diphosphate</text>
        <dbReference type="Rhea" id="RHEA:13481"/>
        <dbReference type="Rhea" id="RHEA-COMP:9667"/>
        <dbReference type="Rhea" id="RHEA-COMP:9698"/>
        <dbReference type="ChEBI" id="CHEBI:30616"/>
        <dbReference type="ChEBI" id="CHEBI:33019"/>
        <dbReference type="ChEBI" id="CHEBI:57844"/>
        <dbReference type="ChEBI" id="CHEBI:78442"/>
        <dbReference type="ChEBI" id="CHEBI:78530"/>
        <dbReference type="ChEBI" id="CHEBI:456215"/>
        <dbReference type="EC" id="6.1.1.10"/>
    </reaction>
</comment>
<keyword evidence="7 12" id="KW-0862">Zinc</keyword>
<dbReference type="Pfam" id="PF09334">
    <property type="entry name" value="tRNA-synt_1g"/>
    <property type="match status" value="1"/>
</dbReference>
<gene>
    <name evidence="12 15" type="primary">metG</name>
    <name evidence="15" type="ORF">FHP25_15570</name>
</gene>
<organism evidence="15 16">
    <name type="scientific">Vineibacter terrae</name>
    <dbReference type="NCBI Taxonomy" id="2586908"/>
    <lineage>
        <taxon>Bacteria</taxon>
        <taxon>Pseudomonadati</taxon>
        <taxon>Pseudomonadota</taxon>
        <taxon>Alphaproteobacteria</taxon>
        <taxon>Hyphomicrobiales</taxon>
        <taxon>Vineibacter</taxon>
    </lineage>
</organism>
<dbReference type="GO" id="GO:0017101">
    <property type="term" value="C:aminoacyl-tRNA synthetase multienzyme complex"/>
    <property type="evidence" value="ECO:0007669"/>
    <property type="project" value="TreeGrafter"/>
</dbReference>
<dbReference type="EMBL" id="VDUZ01000016">
    <property type="protein sequence ID" value="TXL74830.1"/>
    <property type="molecule type" value="Genomic_DNA"/>
</dbReference>
<comment type="function">
    <text evidence="1 12">Is required not only for elongation of protein synthesis but also for the initiation of all mRNA translation through initiator tRNA(fMet) aminoacylation.</text>
</comment>
<feature type="short sequence motif" description="'HIGH' region" evidence="12">
    <location>
        <begin position="18"/>
        <end position="28"/>
    </location>
</feature>
<dbReference type="InterPro" id="IPR014758">
    <property type="entry name" value="Met-tRNA_synth"/>
</dbReference>
<dbReference type="CDD" id="cd07957">
    <property type="entry name" value="Anticodon_Ia_Met"/>
    <property type="match status" value="1"/>
</dbReference>
<keyword evidence="9 12" id="KW-0648">Protein biosynthesis</keyword>